<evidence type="ECO:0000256" key="2">
    <source>
        <dbReference type="SAM" id="Phobius"/>
    </source>
</evidence>
<evidence type="ECO:0000313" key="3">
    <source>
        <dbReference type="EMBL" id="CAG5897488.1"/>
    </source>
</evidence>
<proteinExistence type="predicted"/>
<evidence type="ECO:0000256" key="1">
    <source>
        <dbReference type="SAM" id="MobiDB-lite"/>
    </source>
</evidence>
<dbReference type="AlphaFoldDB" id="A0A8S4AR82"/>
<feature type="region of interest" description="Disordered" evidence="1">
    <location>
        <begin position="134"/>
        <end position="168"/>
    </location>
</feature>
<keyword evidence="2" id="KW-0472">Membrane</keyword>
<organism evidence="3 4">
    <name type="scientific">Menidia menidia</name>
    <name type="common">Atlantic silverside</name>
    <dbReference type="NCBI Taxonomy" id="238744"/>
    <lineage>
        <taxon>Eukaryota</taxon>
        <taxon>Metazoa</taxon>
        <taxon>Chordata</taxon>
        <taxon>Craniata</taxon>
        <taxon>Vertebrata</taxon>
        <taxon>Euteleostomi</taxon>
        <taxon>Actinopterygii</taxon>
        <taxon>Neopterygii</taxon>
        <taxon>Teleostei</taxon>
        <taxon>Neoteleostei</taxon>
        <taxon>Acanthomorphata</taxon>
        <taxon>Ovalentaria</taxon>
        <taxon>Atherinomorphae</taxon>
        <taxon>Atheriniformes</taxon>
        <taxon>Atherinopsidae</taxon>
        <taxon>Menidiinae</taxon>
        <taxon>Menidia</taxon>
    </lineage>
</organism>
<feature type="transmembrane region" description="Helical" evidence="2">
    <location>
        <begin position="53"/>
        <end position="75"/>
    </location>
</feature>
<keyword evidence="4" id="KW-1185">Reference proteome</keyword>
<name>A0A8S4AR82_9TELE</name>
<sequence>MAKRPCSERMEWDALLRMCVKRSVPTAQPGPTTEGQLSWLSVGSGSVALLSPSLWICVILATLGSVLAVTLWLVISRQQARSNSSSGDAVPDQQPLQKTEASAKEHPPPSETNGRAEVFHRAAEAPSPCHRLHLGAPKDSRWDDGFTGSRGPSRHSCTGGGGAAPACSPTADHRVPLPATELGGTALVTTKTV</sequence>
<dbReference type="OrthoDB" id="9392810at2759"/>
<keyword evidence="2" id="KW-0812">Transmembrane</keyword>
<keyword evidence="2" id="KW-1133">Transmembrane helix</keyword>
<dbReference type="EMBL" id="CAJRST010008890">
    <property type="protein sequence ID" value="CAG5897488.1"/>
    <property type="molecule type" value="Genomic_DNA"/>
</dbReference>
<feature type="region of interest" description="Disordered" evidence="1">
    <location>
        <begin position="82"/>
        <end position="115"/>
    </location>
</feature>
<comment type="caution">
    <text evidence="3">The sequence shown here is derived from an EMBL/GenBank/DDBJ whole genome shotgun (WGS) entry which is preliminary data.</text>
</comment>
<accession>A0A8S4AR82</accession>
<protein>
    <submittedName>
        <fullName evidence="3">(Atlantic silverside) hypothetical protein</fullName>
    </submittedName>
</protein>
<evidence type="ECO:0000313" key="4">
    <source>
        <dbReference type="Proteomes" id="UP000677803"/>
    </source>
</evidence>
<reference evidence="3" key="1">
    <citation type="submission" date="2021-05" db="EMBL/GenBank/DDBJ databases">
        <authorList>
            <person name="Tigano A."/>
        </authorList>
    </citation>
    <scope>NUCLEOTIDE SEQUENCE</scope>
</reference>
<dbReference type="Proteomes" id="UP000677803">
    <property type="component" value="Unassembled WGS sequence"/>
</dbReference>
<gene>
    <name evidence="3" type="ORF">MMEN_LOCUS8539</name>
</gene>